<evidence type="ECO:0000259" key="3">
    <source>
        <dbReference type="Pfam" id="PF14706"/>
    </source>
</evidence>
<gene>
    <name evidence="4" type="ORF">WM16_28620</name>
</gene>
<evidence type="ECO:0000313" key="4">
    <source>
        <dbReference type="EMBL" id="KWK86257.1"/>
    </source>
</evidence>
<dbReference type="PANTHER" id="PTHR37319:SF1">
    <property type="entry name" value="TRANSPOSASE TN5 DIMERISATION DOMAIN-CONTAINING PROTEIN"/>
    <property type="match status" value="1"/>
</dbReference>
<dbReference type="Pfam" id="PF01609">
    <property type="entry name" value="DDE_Tnp_1"/>
    <property type="match status" value="1"/>
</dbReference>
<dbReference type="EMBL" id="LPLU01000006">
    <property type="protein sequence ID" value="KWK86257.1"/>
    <property type="molecule type" value="Genomic_DNA"/>
</dbReference>
<feature type="domain" description="Transposase IS4-like" evidence="1">
    <location>
        <begin position="177"/>
        <end position="345"/>
    </location>
</feature>
<dbReference type="InterPro" id="IPR038215">
    <property type="entry name" value="TN5-like_N_sf"/>
</dbReference>
<sequence>MARATESWAAMEFKGIDLGDKRLNRRAILLAEQLSGNPTASIPLACGGWAETAAAYRFFAQDKLEWTDVMEPHWQSATERMRACEVVLCLDDTTELNFNGQEIAGLGPLSYEAQRGMYVHATYAVTPQREPLGVLNAWMWSRERKDARGKRGGIKESTRWIEGYERVAEQAVDLPGTRLVYVADRESDIVELMAKARDLGDPADWLIRAQHNRVLPEGQRLWDHATQAEPLGEIRFTLHGRQRQKAREVQQQIWSRRIDVPDGQGGVVSINCLVAREIDAPAGVTPIEWRLLTNRDVPDMTEAARLIDWYRARWEVETFFHVLKNGCRVEALQLSTIERIERALAVFMVVAWRIARLMRLGRTCPDLDAGLLFEPDEWRAAFILNKKAPPDKPPRLNEVVRLVARLGGFLARKGDGEPGVKTIWLGMQRVVDFAAGITYARELEQQTCV</sequence>
<proteinExistence type="predicted"/>
<evidence type="ECO:0000259" key="2">
    <source>
        <dbReference type="Pfam" id="PF02281"/>
    </source>
</evidence>
<dbReference type="InterPro" id="IPR012337">
    <property type="entry name" value="RNaseH-like_sf"/>
</dbReference>
<dbReference type="Gene3D" id="3.90.350.10">
    <property type="entry name" value="Transposase Inhibitor Protein From Tn5, Chain A, domain 1"/>
    <property type="match status" value="1"/>
</dbReference>
<feature type="domain" description="Transposase Tn5 dimerisation" evidence="2">
    <location>
        <begin position="349"/>
        <end position="443"/>
    </location>
</feature>
<dbReference type="InterPro" id="IPR014737">
    <property type="entry name" value="Transposase_Tn5-like_C"/>
</dbReference>
<feature type="domain" description="Transposase Tn5-like N-terminal" evidence="3">
    <location>
        <begin position="6"/>
        <end position="63"/>
    </location>
</feature>
<evidence type="ECO:0000313" key="5">
    <source>
        <dbReference type="Proteomes" id="UP000065504"/>
    </source>
</evidence>
<dbReference type="InterPro" id="IPR014735">
    <property type="entry name" value="Transposase_Tn5-like_N"/>
</dbReference>
<dbReference type="GO" id="GO:0006313">
    <property type="term" value="P:DNA transposition"/>
    <property type="evidence" value="ECO:0007669"/>
    <property type="project" value="InterPro"/>
</dbReference>
<dbReference type="PANTHER" id="PTHR37319">
    <property type="entry name" value="TRANSPOSASE"/>
    <property type="match status" value="1"/>
</dbReference>
<evidence type="ECO:0000259" key="1">
    <source>
        <dbReference type="Pfam" id="PF01609"/>
    </source>
</evidence>
<dbReference type="GO" id="GO:0003677">
    <property type="term" value="F:DNA binding"/>
    <property type="evidence" value="ECO:0007669"/>
    <property type="project" value="InterPro"/>
</dbReference>
<comment type="caution">
    <text evidence="4">The sequence shown here is derived from an EMBL/GenBank/DDBJ whole genome shotgun (WGS) entry which is preliminary data.</text>
</comment>
<dbReference type="GO" id="GO:0004803">
    <property type="term" value="F:transposase activity"/>
    <property type="evidence" value="ECO:0007669"/>
    <property type="project" value="InterPro"/>
</dbReference>
<name>A0A119V167_9BURK</name>
<organism evidence="4 5">
    <name type="scientific">Burkholderia ubonensis</name>
    <dbReference type="NCBI Taxonomy" id="101571"/>
    <lineage>
        <taxon>Bacteria</taxon>
        <taxon>Pseudomonadati</taxon>
        <taxon>Pseudomonadota</taxon>
        <taxon>Betaproteobacteria</taxon>
        <taxon>Burkholderiales</taxon>
        <taxon>Burkholderiaceae</taxon>
        <taxon>Burkholderia</taxon>
        <taxon>Burkholderia cepacia complex</taxon>
    </lineage>
</organism>
<dbReference type="InterPro" id="IPR054836">
    <property type="entry name" value="Tn5_transposase"/>
</dbReference>
<dbReference type="InterPro" id="IPR003201">
    <property type="entry name" value="Transposase_Tn5"/>
</dbReference>
<reference evidence="4 5" key="1">
    <citation type="submission" date="2015-11" db="EMBL/GenBank/DDBJ databases">
        <title>Expanding the genomic diversity of Burkholderia species for the development of highly accurate diagnostics.</title>
        <authorList>
            <person name="Sahl J."/>
            <person name="Keim P."/>
            <person name="Wagner D."/>
        </authorList>
    </citation>
    <scope>NUCLEOTIDE SEQUENCE [LARGE SCALE GENOMIC DNA]</scope>
    <source>
        <strain evidence="4 5">MSMB782WGS</strain>
    </source>
</reference>
<accession>A0A119V167</accession>
<dbReference type="Pfam" id="PF02281">
    <property type="entry name" value="Dimer_Tnp_Tn5"/>
    <property type="match status" value="1"/>
</dbReference>
<dbReference type="Gene3D" id="1.10.246.40">
    <property type="entry name" value="Tn5 transposase, domain 1"/>
    <property type="match status" value="1"/>
</dbReference>
<dbReference type="InterPro" id="IPR047768">
    <property type="entry name" value="Tn5p-like"/>
</dbReference>
<dbReference type="Pfam" id="PF14706">
    <property type="entry name" value="Tnp_DNA_bind"/>
    <property type="match status" value="1"/>
</dbReference>
<dbReference type="NCBIfam" id="NF033590">
    <property type="entry name" value="transpos_IS4_3"/>
    <property type="match status" value="1"/>
</dbReference>
<dbReference type="AlphaFoldDB" id="A0A119V167"/>
<dbReference type="Proteomes" id="UP000065504">
    <property type="component" value="Unassembled WGS sequence"/>
</dbReference>
<dbReference type="InterPro" id="IPR002559">
    <property type="entry name" value="Transposase_11"/>
</dbReference>
<dbReference type="Gene3D" id="1.10.740.10">
    <property type="entry name" value="Transferase Inhibitor Protein From Tn5, Chain"/>
    <property type="match status" value="1"/>
</dbReference>
<protein>
    <submittedName>
        <fullName evidence="4">Transposase</fullName>
    </submittedName>
</protein>
<dbReference type="SUPFAM" id="SSF53098">
    <property type="entry name" value="Ribonuclease H-like"/>
    <property type="match status" value="1"/>
</dbReference>